<evidence type="ECO:0000313" key="9">
    <source>
        <dbReference type="EMBL" id="EJB07008.1"/>
    </source>
</evidence>
<dbReference type="InterPro" id="IPR005119">
    <property type="entry name" value="LysR_subst-bd"/>
</dbReference>
<keyword evidence="4" id="KW-0804">Transcription</keyword>
<dbReference type="Pfam" id="PF03466">
    <property type="entry name" value="LysR_substrate"/>
    <property type="match status" value="1"/>
</dbReference>
<evidence type="ECO:0000256" key="2">
    <source>
        <dbReference type="ARBA" id="ARBA00023015"/>
    </source>
</evidence>
<evidence type="ECO:0000256" key="7">
    <source>
        <dbReference type="ARBA" id="ARBA00083243"/>
    </source>
</evidence>
<feature type="domain" description="HTH lysR-type" evidence="8">
    <location>
        <begin position="1"/>
        <end position="61"/>
    </location>
</feature>
<dbReference type="PROSITE" id="PS50931">
    <property type="entry name" value="HTH_LYSR"/>
    <property type="match status" value="1"/>
</dbReference>
<dbReference type="FunFam" id="1.10.10.10:FF:000001">
    <property type="entry name" value="LysR family transcriptional regulator"/>
    <property type="match status" value="1"/>
</dbReference>
<evidence type="ECO:0000256" key="5">
    <source>
        <dbReference type="ARBA" id="ARBA00054626"/>
    </source>
</evidence>
<dbReference type="RefSeq" id="WP_003592456.1">
    <property type="nucleotide sequence ID" value="NZ_JH719381.1"/>
</dbReference>
<protein>
    <recommendedName>
        <fullName evidence="6">HTH-type transcriptional regulator TtuA</fullName>
    </recommendedName>
    <alternativeName>
        <fullName evidence="7">Tartrate utilization transcriptional regulator</fullName>
    </alternativeName>
</protein>
<dbReference type="PRINTS" id="PR00039">
    <property type="entry name" value="HTHLYSR"/>
</dbReference>
<dbReference type="SUPFAM" id="SSF46785">
    <property type="entry name" value="Winged helix' DNA-binding domain"/>
    <property type="match status" value="1"/>
</dbReference>
<dbReference type="EMBL" id="JH719381">
    <property type="protein sequence ID" value="EJB07008.1"/>
    <property type="molecule type" value="Genomic_DNA"/>
</dbReference>
<keyword evidence="2" id="KW-0805">Transcription regulation</keyword>
<dbReference type="CDD" id="cd08474">
    <property type="entry name" value="PBP2_CrgA_like_5"/>
    <property type="match status" value="1"/>
</dbReference>
<sequence length="298" mass="32765">MDPKLIADLLVLQSVAEAGSFTRAAARMGRAQSGLSQAVRTLEERLGVPLLARTTRNVRLTEAGHNLLAEVEPALRQIENGLRTAAATSREPTGLIRITASDFPAQEILLPAVAELTATYPKIEVDIQVADQFVDIVKSGFDAGIRFGSHLEKDMVALPVGPDMKAAVVGSPDYFQRGGRPYRIDDLDIHDCINYRLASHGALYRWLFQDEGRAIEYRSQGRITLNDGRLLMEAAAMGLGLAYVFEAHAKRHLASGSLETCLEAFCPTWPGYHLYYPGRNQKAPALSALIKILRKKRI</sequence>
<evidence type="ECO:0000256" key="6">
    <source>
        <dbReference type="ARBA" id="ARBA00067332"/>
    </source>
</evidence>
<gene>
    <name evidence="9" type="ORF">Rleg9DRAFT_5977</name>
</gene>
<dbReference type="GO" id="GO:0006351">
    <property type="term" value="P:DNA-templated transcription"/>
    <property type="evidence" value="ECO:0007669"/>
    <property type="project" value="TreeGrafter"/>
</dbReference>
<dbReference type="HOGENOM" id="CLU_039613_16_1_5"/>
<organism evidence="9 10">
    <name type="scientific">Rhizobium leguminosarum bv. trifolii WSM597</name>
    <dbReference type="NCBI Taxonomy" id="754764"/>
    <lineage>
        <taxon>Bacteria</taxon>
        <taxon>Pseudomonadati</taxon>
        <taxon>Pseudomonadota</taxon>
        <taxon>Alphaproteobacteria</taxon>
        <taxon>Hyphomicrobiales</taxon>
        <taxon>Rhizobiaceae</taxon>
        <taxon>Rhizobium/Agrobacterium group</taxon>
        <taxon>Rhizobium</taxon>
    </lineage>
</organism>
<keyword evidence="3" id="KW-0238">DNA-binding</keyword>
<dbReference type="AlphaFoldDB" id="J0H9H9"/>
<dbReference type="Pfam" id="PF00126">
    <property type="entry name" value="HTH_1"/>
    <property type="match status" value="1"/>
</dbReference>
<reference evidence="9 10" key="1">
    <citation type="submission" date="2012-02" db="EMBL/GenBank/DDBJ databases">
        <title>Improved High-Quality Draft Sequence of Rhizobium leguminosarum bv. trifolii WSM597.</title>
        <authorList>
            <consortium name="US DOE Joint Genome Institute"/>
            <person name="Lucas S."/>
            <person name="Han J."/>
            <person name="Lapidus A."/>
            <person name="Cheng J.-F."/>
            <person name="Goodwin L."/>
            <person name="Pitluck S."/>
            <person name="Peters L."/>
            <person name="Ovchinnikova G."/>
            <person name="Held B."/>
            <person name="Detter J.C."/>
            <person name="Han C."/>
            <person name="Tapia R."/>
            <person name="Land M."/>
            <person name="Hauser L."/>
            <person name="Kyrpides N."/>
            <person name="Ivanova N."/>
            <person name="Pagani I."/>
            <person name="Brau L."/>
            <person name="Yates R."/>
            <person name="O'Hara G."/>
            <person name="Rui T."/>
            <person name="Howieson J."/>
            <person name="Reeve W."/>
            <person name="Woyke T."/>
        </authorList>
    </citation>
    <scope>NUCLEOTIDE SEQUENCE [LARGE SCALE GENOMIC DNA]</scope>
    <source>
        <strain evidence="9 10">WSM597</strain>
    </source>
</reference>
<dbReference type="OrthoDB" id="9813056at2"/>
<dbReference type="InterPro" id="IPR036388">
    <property type="entry name" value="WH-like_DNA-bd_sf"/>
</dbReference>
<evidence type="ECO:0000259" key="8">
    <source>
        <dbReference type="PROSITE" id="PS50931"/>
    </source>
</evidence>
<dbReference type="Gene3D" id="1.10.10.10">
    <property type="entry name" value="Winged helix-like DNA-binding domain superfamily/Winged helix DNA-binding domain"/>
    <property type="match status" value="1"/>
</dbReference>
<evidence type="ECO:0000313" key="10">
    <source>
        <dbReference type="Proteomes" id="UP000005092"/>
    </source>
</evidence>
<dbReference type="InterPro" id="IPR058163">
    <property type="entry name" value="LysR-type_TF_proteobact-type"/>
</dbReference>
<evidence type="ECO:0000256" key="1">
    <source>
        <dbReference type="ARBA" id="ARBA00009437"/>
    </source>
</evidence>
<comment type="function">
    <text evidence="5">Transcriptional regulator of the ttuABCDE tartrate utilization operon.</text>
</comment>
<dbReference type="GO" id="GO:0043565">
    <property type="term" value="F:sequence-specific DNA binding"/>
    <property type="evidence" value="ECO:0007669"/>
    <property type="project" value="TreeGrafter"/>
</dbReference>
<dbReference type="PANTHER" id="PTHR30537">
    <property type="entry name" value="HTH-TYPE TRANSCRIPTIONAL REGULATOR"/>
    <property type="match status" value="1"/>
</dbReference>
<dbReference type="InterPro" id="IPR036390">
    <property type="entry name" value="WH_DNA-bd_sf"/>
</dbReference>
<comment type="similarity">
    <text evidence="1">Belongs to the LysR transcriptional regulatory family.</text>
</comment>
<dbReference type="PANTHER" id="PTHR30537:SF1">
    <property type="entry name" value="HTH-TYPE TRANSCRIPTIONAL REGULATOR PGRR"/>
    <property type="match status" value="1"/>
</dbReference>
<accession>J0H9H9</accession>
<dbReference type="Proteomes" id="UP000005092">
    <property type="component" value="Unassembled WGS sequence"/>
</dbReference>
<evidence type="ECO:0000256" key="4">
    <source>
        <dbReference type="ARBA" id="ARBA00023163"/>
    </source>
</evidence>
<dbReference type="InterPro" id="IPR000847">
    <property type="entry name" value="LysR_HTH_N"/>
</dbReference>
<dbReference type="GO" id="GO:0003700">
    <property type="term" value="F:DNA-binding transcription factor activity"/>
    <property type="evidence" value="ECO:0007669"/>
    <property type="project" value="InterPro"/>
</dbReference>
<dbReference type="SUPFAM" id="SSF53850">
    <property type="entry name" value="Periplasmic binding protein-like II"/>
    <property type="match status" value="1"/>
</dbReference>
<proteinExistence type="inferred from homology"/>
<evidence type="ECO:0000256" key="3">
    <source>
        <dbReference type="ARBA" id="ARBA00023125"/>
    </source>
</evidence>
<dbReference type="Gene3D" id="3.40.190.290">
    <property type="match status" value="1"/>
</dbReference>
<name>J0H9H9_RHILT</name>